<feature type="non-terminal residue" evidence="4">
    <location>
        <position position="1"/>
    </location>
</feature>
<dbReference type="GO" id="GO:0004040">
    <property type="term" value="F:amidase activity"/>
    <property type="evidence" value="ECO:0007669"/>
    <property type="project" value="TreeGrafter"/>
</dbReference>
<dbReference type="OrthoDB" id="6428749at2759"/>
<sequence>MRAKKQKERKEQFQKLEKRFPFNSNSAAIVNLSFDDLVERLQRRDLTATEVLEAFISKALSVTNEFNCITEFIPTAIKRAEELDKHPSVKGPLHGVPICVKDDHHIKGMDSTVGYAKNLYKPKKETSVIVQVLQNAGAVPFCKTNLPQTVFTISSDNPIFGTTLNHLNKKLSPGGSSSGTGCLVGAGGAHFGTGSDIAGSLRIPSHFSGISTLRPTIGRMSGRGITQCLEECAGYIGVSGIMASKAKTLAKIYEILLTDAIQNKMDPLTLPIPWNSELFHSTEPLRIEVLWEYLNRQRAIKHDMLDRMKKLNLDLILAPAFPYPASTIEDTETLINGCVYTCTWNLVDFPAGITPFGKETCTKIDSYDDQGDFYLKLAKKGIKLANGMPIGVQVVGKPHHE</sequence>
<reference evidence="4" key="1">
    <citation type="submission" date="2021-06" db="EMBL/GenBank/DDBJ databases">
        <authorList>
            <person name="Hodson N. C."/>
            <person name="Mongue J. A."/>
            <person name="Jaron S. K."/>
        </authorList>
    </citation>
    <scope>NUCLEOTIDE SEQUENCE</scope>
</reference>
<dbReference type="GO" id="GO:0017064">
    <property type="term" value="F:fatty acid amide hydrolase activity"/>
    <property type="evidence" value="ECO:0007669"/>
    <property type="project" value="TreeGrafter"/>
</dbReference>
<dbReference type="Proteomes" id="UP000708208">
    <property type="component" value="Unassembled WGS sequence"/>
</dbReference>
<keyword evidence="5" id="KW-1185">Reference proteome</keyword>
<evidence type="ECO:0000256" key="2">
    <source>
        <dbReference type="ARBA" id="ARBA00022801"/>
    </source>
</evidence>
<dbReference type="InterPro" id="IPR020556">
    <property type="entry name" value="Amidase_CS"/>
</dbReference>
<proteinExistence type="inferred from homology"/>
<accession>A0A8J2JUW3</accession>
<evidence type="ECO:0000313" key="5">
    <source>
        <dbReference type="Proteomes" id="UP000708208"/>
    </source>
</evidence>
<comment type="similarity">
    <text evidence="1">Belongs to the amidase family.</text>
</comment>
<feature type="domain" description="Amidase" evidence="3">
    <location>
        <begin position="50"/>
        <end position="292"/>
    </location>
</feature>
<protein>
    <recommendedName>
        <fullName evidence="3">Amidase domain-containing protein</fullName>
    </recommendedName>
</protein>
<evidence type="ECO:0000256" key="1">
    <source>
        <dbReference type="ARBA" id="ARBA00009199"/>
    </source>
</evidence>
<evidence type="ECO:0000313" key="4">
    <source>
        <dbReference type="EMBL" id="CAG7727883.1"/>
    </source>
</evidence>
<organism evidence="4 5">
    <name type="scientific">Allacma fusca</name>
    <dbReference type="NCBI Taxonomy" id="39272"/>
    <lineage>
        <taxon>Eukaryota</taxon>
        <taxon>Metazoa</taxon>
        <taxon>Ecdysozoa</taxon>
        <taxon>Arthropoda</taxon>
        <taxon>Hexapoda</taxon>
        <taxon>Collembola</taxon>
        <taxon>Symphypleona</taxon>
        <taxon>Sminthuridae</taxon>
        <taxon>Allacma</taxon>
    </lineage>
</organism>
<dbReference type="Pfam" id="PF01425">
    <property type="entry name" value="Amidase"/>
    <property type="match status" value="1"/>
</dbReference>
<dbReference type="PROSITE" id="PS00571">
    <property type="entry name" value="AMIDASES"/>
    <property type="match status" value="1"/>
</dbReference>
<dbReference type="InterPro" id="IPR052096">
    <property type="entry name" value="Endocannabinoid_amidase"/>
</dbReference>
<comment type="caution">
    <text evidence="4">The sequence shown here is derived from an EMBL/GenBank/DDBJ whole genome shotgun (WGS) entry which is preliminary data.</text>
</comment>
<dbReference type="PANTHER" id="PTHR45847:SF6">
    <property type="entry name" value="FATTY ACID AMIDE HYDROLASE"/>
    <property type="match status" value="1"/>
</dbReference>
<dbReference type="InterPro" id="IPR023631">
    <property type="entry name" value="Amidase_dom"/>
</dbReference>
<dbReference type="AlphaFoldDB" id="A0A8J2JUW3"/>
<keyword evidence="2" id="KW-0378">Hydrolase</keyword>
<evidence type="ECO:0000259" key="3">
    <source>
        <dbReference type="Pfam" id="PF01425"/>
    </source>
</evidence>
<gene>
    <name evidence="4" type="ORF">AFUS01_LOCUS16699</name>
</gene>
<dbReference type="PANTHER" id="PTHR45847">
    <property type="entry name" value="FATTY ACID AMIDE HYDROLASE"/>
    <property type="match status" value="1"/>
</dbReference>
<dbReference type="EMBL" id="CAJVCH010154672">
    <property type="protein sequence ID" value="CAG7727883.1"/>
    <property type="molecule type" value="Genomic_DNA"/>
</dbReference>
<name>A0A8J2JUW3_9HEXA</name>
<dbReference type="GO" id="GO:0009062">
    <property type="term" value="P:fatty acid catabolic process"/>
    <property type="evidence" value="ECO:0007669"/>
    <property type="project" value="TreeGrafter"/>
</dbReference>